<feature type="transmembrane region" description="Helical" evidence="1">
    <location>
        <begin position="52"/>
        <end position="72"/>
    </location>
</feature>
<keyword evidence="1" id="KW-0472">Membrane</keyword>
<keyword evidence="1" id="KW-0812">Transmembrane</keyword>
<evidence type="ECO:0000256" key="1">
    <source>
        <dbReference type="SAM" id="Phobius"/>
    </source>
</evidence>
<proteinExistence type="predicted"/>
<dbReference type="RefSeq" id="WP_349880863.1">
    <property type="nucleotide sequence ID" value="NZ_CP157974.1"/>
</dbReference>
<name>A0AAU7R9V3_9ACTN</name>
<evidence type="ECO:0000313" key="2">
    <source>
        <dbReference type="EMBL" id="XBT84690.1"/>
    </source>
</evidence>
<dbReference type="EMBL" id="CP157974">
    <property type="protein sequence ID" value="XBT84690.1"/>
    <property type="molecule type" value="Genomic_DNA"/>
</dbReference>
<organism evidence="2">
    <name type="scientific">Micromonospora sp. HUAS YX12</name>
    <dbReference type="NCBI Taxonomy" id="3156396"/>
    <lineage>
        <taxon>Bacteria</taxon>
        <taxon>Bacillati</taxon>
        <taxon>Actinomycetota</taxon>
        <taxon>Actinomycetes</taxon>
        <taxon>Micromonosporales</taxon>
        <taxon>Micromonosporaceae</taxon>
        <taxon>Micromonospora</taxon>
    </lineage>
</organism>
<gene>
    <name evidence="2" type="ORF">ABIH81_15165</name>
</gene>
<accession>A0AAU7R9V3</accession>
<dbReference type="AlphaFoldDB" id="A0AAU7R9V3"/>
<reference evidence="2" key="1">
    <citation type="submission" date="2024-06" db="EMBL/GenBank/DDBJ databases">
        <title>Micromonospora sp. strain HUAS YX12 genome sequences.</title>
        <authorList>
            <person name="Mo P."/>
        </authorList>
    </citation>
    <scope>NUCLEOTIDE SEQUENCE</scope>
    <source>
        <strain evidence="2">HUAS YX12</strain>
    </source>
</reference>
<protein>
    <submittedName>
        <fullName evidence="2">Uncharacterized protein</fullName>
    </submittedName>
</protein>
<feature type="transmembrane region" description="Helical" evidence="1">
    <location>
        <begin position="19"/>
        <end position="40"/>
    </location>
</feature>
<keyword evidence="1" id="KW-1133">Transmembrane helix</keyword>
<sequence>MYAAAGAGRRHRRLLAARLMAPPFAGFLLTGVIAISAAWISGVHDGSPFGWWWMLPSLAGMAAVLVVGGQYARPVRRSPS</sequence>